<accession>A0A8S5N3Z2</accession>
<name>A0A8S5N3Z2_9CAUD</name>
<protein>
    <submittedName>
        <fullName evidence="1">Uncharacterized protein</fullName>
    </submittedName>
</protein>
<dbReference type="EMBL" id="BK015049">
    <property type="protein sequence ID" value="DAD88859.1"/>
    <property type="molecule type" value="Genomic_DNA"/>
</dbReference>
<organism evidence="1">
    <name type="scientific">Siphoviridae sp. ctRuT6</name>
    <dbReference type="NCBI Taxonomy" id="2826339"/>
    <lineage>
        <taxon>Viruses</taxon>
        <taxon>Duplodnaviria</taxon>
        <taxon>Heunggongvirae</taxon>
        <taxon>Uroviricota</taxon>
        <taxon>Caudoviricetes</taxon>
    </lineage>
</organism>
<reference evidence="1" key="1">
    <citation type="journal article" date="2021" name="Proc. Natl. Acad. Sci. U.S.A.">
        <title>A Catalog of Tens of Thousands of Viruses from Human Metagenomes Reveals Hidden Associations with Chronic Diseases.</title>
        <authorList>
            <person name="Tisza M.J."/>
            <person name="Buck C.B."/>
        </authorList>
    </citation>
    <scope>NUCLEOTIDE SEQUENCE</scope>
    <source>
        <strain evidence="1">CtRuT6</strain>
    </source>
</reference>
<proteinExistence type="predicted"/>
<evidence type="ECO:0000313" key="1">
    <source>
        <dbReference type="EMBL" id="DAD88859.1"/>
    </source>
</evidence>
<sequence length="32" mass="3819">MRDFSVSVLSKDYTIKPLLIRIDVDFRCNIFI</sequence>